<protein>
    <submittedName>
        <fullName evidence="1">Uncharacterized protein</fullName>
    </submittedName>
</protein>
<dbReference type="Proteomes" id="UP000182835">
    <property type="component" value="Unassembled WGS sequence"/>
</dbReference>
<name>A0A1L8R7B9_9ENTE</name>
<proteinExistence type="predicted"/>
<gene>
    <name evidence="1" type="ORF">RU96_GL002170</name>
</gene>
<dbReference type="RefSeq" id="WP_071864510.1">
    <property type="nucleotide sequence ID" value="NZ_JBHLVQ010000032.1"/>
</dbReference>
<sequence length="234" mass="27177">MKKADAMYAYARNHKLGQNITPFLGGWLQRKHFSLIEAALGKDEEVIASFIGRHHPEDLENFKPLTGEDQQDFEERIRAQQTGKVRYFDCKGFHAYAITDAGRLIFARWVPFNHDYKSIPLNNINTINPNTRIFWGSVRIESFREVFSIFWTKKTVFAIAKLLEDSKSDMQDGVMDGITSAKRARQMRQESTATNSVPLTTETNFEKLKERKKALDEGLITPEEYEAYKRRFLE</sequence>
<dbReference type="AlphaFoldDB" id="A0A1L8R7B9"/>
<evidence type="ECO:0000313" key="1">
    <source>
        <dbReference type="EMBL" id="OJG15621.1"/>
    </source>
</evidence>
<reference evidence="1 2" key="1">
    <citation type="submission" date="2014-12" db="EMBL/GenBank/DDBJ databases">
        <title>Draft genome sequences of 29 type strains of Enterococci.</title>
        <authorList>
            <person name="Zhong Z."/>
            <person name="Sun Z."/>
            <person name="Liu W."/>
            <person name="Zhang W."/>
            <person name="Zhang H."/>
        </authorList>
    </citation>
    <scope>NUCLEOTIDE SEQUENCE [LARGE SCALE GENOMIC DNA]</scope>
    <source>
        <strain evidence="1 2">DSM 21207</strain>
    </source>
</reference>
<organism evidence="1 2">
    <name type="scientific">Enterococcus canintestini</name>
    <dbReference type="NCBI Taxonomy" id="317010"/>
    <lineage>
        <taxon>Bacteria</taxon>
        <taxon>Bacillati</taxon>
        <taxon>Bacillota</taxon>
        <taxon>Bacilli</taxon>
        <taxon>Lactobacillales</taxon>
        <taxon>Enterococcaceae</taxon>
        <taxon>Enterococcus</taxon>
    </lineage>
</organism>
<dbReference type="EMBL" id="JXKG01000006">
    <property type="protein sequence ID" value="OJG15621.1"/>
    <property type="molecule type" value="Genomic_DNA"/>
</dbReference>
<comment type="caution">
    <text evidence="1">The sequence shown here is derived from an EMBL/GenBank/DDBJ whole genome shotgun (WGS) entry which is preliminary data.</text>
</comment>
<accession>A0A1L8R7B9</accession>
<evidence type="ECO:0000313" key="2">
    <source>
        <dbReference type="Proteomes" id="UP000182835"/>
    </source>
</evidence>
<dbReference type="OrthoDB" id="2241476at2"/>
<dbReference type="STRING" id="317010.RU96_GL002170"/>